<dbReference type="InterPro" id="IPR000863">
    <property type="entry name" value="Sulfotransferase_dom"/>
</dbReference>
<dbReference type="Proteomes" id="UP000014760">
    <property type="component" value="Unassembled WGS sequence"/>
</dbReference>
<proteinExistence type="predicted"/>
<keyword evidence="2" id="KW-0732">Signal</keyword>
<reference evidence="5" key="3">
    <citation type="submission" date="2015-06" db="UniProtKB">
        <authorList>
            <consortium name="EnsemblMetazoa"/>
        </authorList>
    </citation>
    <scope>IDENTIFICATION</scope>
</reference>
<dbReference type="AlphaFoldDB" id="R7V7J2"/>
<dbReference type="InterPro" id="IPR051135">
    <property type="entry name" value="Gal/GlcNAc/GalNAc_ST"/>
</dbReference>
<dbReference type="Pfam" id="PF00685">
    <property type="entry name" value="Sulfotransfer_1"/>
    <property type="match status" value="1"/>
</dbReference>
<keyword evidence="6" id="KW-1185">Reference proteome</keyword>
<feature type="domain" description="Sulfotransferase" evidence="3">
    <location>
        <begin position="293"/>
        <end position="404"/>
    </location>
</feature>
<accession>R7V7J2</accession>
<dbReference type="HOGENOM" id="CLU_028381_2_2_1"/>
<dbReference type="EMBL" id="AMQN01005455">
    <property type="status" value="NOT_ANNOTATED_CDS"/>
    <property type="molecule type" value="Genomic_DNA"/>
</dbReference>
<dbReference type="EnsemblMetazoa" id="CapteT189492">
    <property type="protein sequence ID" value="CapteP189492"/>
    <property type="gene ID" value="CapteG189492"/>
</dbReference>
<dbReference type="EMBL" id="KB296055">
    <property type="protein sequence ID" value="ELU12346.1"/>
    <property type="molecule type" value="Genomic_DNA"/>
</dbReference>
<reference evidence="6" key="1">
    <citation type="submission" date="2012-12" db="EMBL/GenBank/DDBJ databases">
        <authorList>
            <person name="Hellsten U."/>
            <person name="Grimwood J."/>
            <person name="Chapman J.A."/>
            <person name="Shapiro H."/>
            <person name="Aerts A."/>
            <person name="Otillar R.P."/>
            <person name="Terry A.Y."/>
            <person name="Boore J.L."/>
            <person name="Simakov O."/>
            <person name="Marletaz F."/>
            <person name="Cho S.-J."/>
            <person name="Edsinger-Gonzales E."/>
            <person name="Havlak P."/>
            <person name="Kuo D.-H."/>
            <person name="Larsson T."/>
            <person name="Lv J."/>
            <person name="Arendt D."/>
            <person name="Savage R."/>
            <person name="Osoegawa K."/>
            <person name="de Jong P."/>
            <person name="Lindberg D.R."/>
            <person name="Seaver E.C."/>
            <person name="Weisblat D.A."/>
            <person name="Putnam N.H."/>
            <person name="Grigoriev I.V."/>
            <person name="Rokhsar D.S."/>
        </authorList>
    </citation>
    <scope>NUCLEOTIDE SEQUENCE</scope>
    <source>
        <strain evidence="6">I ESC-2004</strain>
    </source>
</reference>
<organism evidence="4">
    <name type="scientific">Capitella teleta</name>
    <name type="common">Polychaete worm</name>
    <dbReference type="NCBI Taxonomy" id="283909"/>
    <lineage>
        <taxon>Eukaryota</taxon>
        <taxon>Metazoa</taxon>
        <taxon>Spiralia</taxon>
        <taxon>Lophotrochozoa</taxon>
        <taxon>Annelida</taxon>
        <taxon>Polychaeta</taxon>
        <taxon>Sedentaria</taxon>
        <taxon>Scolecida</taxon>
        <taxon>Capitellidae</taxon>
        <taxon>Capitella</taxon>
    </lineage>
</organism>
<feature type="chain" id="PRO_5008788766" description="Sulfotransferase domain-containing protein" evidence="2">
    <location>
        <begin position="24"/>
        <end position="447"/>
    </location>
</feature>
<dbReference type="InterPro" id="IPR027417">
    <property type="entry name" value="P-loop_NTPase"/>
</dbReference>
<reference evidence="4 6" key="2">
    <citation type="journal article" date="2013" name="Nature">
        <title>Insights into bilaterian evolution from three spiralian genomes.</title>
        <authorList>
            <person name="Simakov O."/>
            <person name="Marletaz F."/>
            <person name="Cho S.J."/>
            <person name="Edsinger-Gonzales E."/>
            <person name="Havlak P."/>
            <person name="Hellsten U."/>
            <person name="Kuo D.H."/>
            <person name="Larsson T."/>
            <person name="Lv J."/>
            <person name="Arendt D."/>
            <person name="Savage R."/>
            <person name="Osoegawa K."/>
            <person name="de Jong P."/>
            <person name="Grimwood J."/>
            <person name="Chapman J.A."/>
            <person name="Shapiro H."/>
            <person name="Aerts A."/>
            <person name="Otillar R.P."/>
            <person name="Terry A.Y."/>
            <person name="Boore J.L."/>
            <person name="Grigoriev I.V."/>
            <person name="Lindberg D.R."/>
            <person name="Seaver E.C."/>
            <person name="Weisblat D.A."/>
            <person name="Putnam N.H."/>
            <person name="Rokhsar D.S."/>
        </authorList>
    </citation>
    <scope>NUCLEOTIDE SEQUENCE</scope>
    <source>
        <strain evidence="4 6">I ESC-2004</strain>
    </source>
</reference>
<dbReference type="SUPFAM" id="SSF52540">
    <property type="entry name" value="P-loop containing nucleoside triphosphate hydrolases"/>
    <property type="match status" value="1"/>
</dbReference>
<dbReference type="OrthoDB" id="5987729at2759"/>
<feature type="signal peptide" evidence="2">
    <location>
        <begin position="1"/>
        <end position="23"/>
    </location>
</feature>
<evidence type="ECO:0000256" key="1">
    <source>
        <dbReference type="SAM" id="MobiDB-lite"/>
    </source>
</evidence>
<gene>
    <name evidence="4" type="ORF">CAPTEDRAFT_189492</name>
</gene>
<dbReference type="GO" id="GO:0006790">
    <property type="term" value="P:sulfur compound metabolic process"/>
    <property type="evidence" value="ECO:0007669"/>
    <property type="project" value="TreeGrafter"/>
</dbReference>
<evidence type="ECO:0000256" key="2">
    <source>
        <dbReference type="SAM" id="SignalP"/>
    </source>
</evidence>
<protein>
    <recommendedName>
        <fullName evidence="3">Sulfotransferase domain-containing protein</fullName>
    </recommendedName>
</protein>
<name>R7V7J2_CAPTE</name>
<feature type="region of interest" description="Disordered" evidence="1">
    <location>
        <begin position="31"/>
        <end position="66"/>
    </location>
</feature>
<dbReference type="PANTHER" id="PTHR10704">
    <property type="entry name" value="CARBOHYDRATE SULFOTRANSFERASE"/>
    <property type="match status" value="1"/>
</dbReference>
<dbReference type="OMA" id="YSTEPRN"/>
<dbReference type="Gene3D" id="3.40.50.300">
    <property type="entry name" value="P-loop containing nucleotide triphosphate hydrolases"/>
    <property type="match status" value="1"/>
</dbReference>
<dbReference type="GO" id="GO:0006044">
    <property type="term" value="P:N-acetylglucosamine metabolic process"/>
    <property type="evidence" value="ECO:0007669"/>
    <property type="project" value="TreeGrafter"/>
</dbReference>
<evidence type="ECO:0000313" key="6">
    <source>
        <dbReference type="Proteomes" id="UP000014760"/>
    </source>
</evidence>
<dbReference type="GO" id="GO:0001517">
    <property type="term" value="F:N-acetylglucosamine 6-O-sulfotransferase activity"/>
    <property type="evidence" value="ECO:0007669"/>
    <property type="project" value="TreeGrafter"/>
</dbReference>
<evidence type="ECO:0000259" key="3">
    <source>
        <dbReference type="Pfam" id="PF00685"/>
    </source>
</evidence>
<evidence type="ECO:0000313" key="5">
    <source>
        <dbReference type="EnsemblMetazoa" id="CapteP189492"/>
    </source>
</evidence>
<dbReference type="PANTHER" id="PTHR10704:SF44">
    <property type="entry name" value="LD35051P-RELATED"/>
    <property type="match status" value="1"/>
</dbReference>
<evidence type="ECO:0000313" key="4">
    <source>
        <dbReference type="EMBL" id="ELU12346.1"/>
    </source>
</evidence>
<sequence length="447" mass="51189">MKVGLSTVALWVALLLGVHILLADWQNQTPYPSDRRRVNRPGFAPRAPTKNTALCQGLPRPRDMNNSSQNVTRVLFMTYSRAGASMVGQLFDKDLNTTYWSEPVDGILSDLYGTYHGWHPLDVFTNQEGLPRRVPHCEDESIVQHLSSLLACDLNEIPIDILTATDAILPTWKTKFYMPCLRQMLVDVKPHNNPTGYSANVALACKELIVQHCPKTFSYSQQALYNCFDKIQDLKGKMQFFLFFEYGKCIASVTHYSKKCLPLFKKECTSSDMIVVKSSRLRGEQVARLMHEHQNLKVVYLVRDPRGIALSREKMGSLSGVSQDNYVNEAALLCQRMHYDLTHLEILKHRYPNRIIRLTYEEFLQNPGQSGTNVYSFLEKEMSSKVKGWLDFKMDQLKEEGPLGEVTLKNMTSMSFKWRRQMPSSDNDYIIRKCSHVLSALGYPLLK</sequence>